<sequence length="25" mass="2667">PLTFGGVTFTPGDLLFSDEDGIVLR</sequence>
<accession>A0ABS5NKT0</accession>
<dbReference type="EMBL" id="JAGXOE010000186">
    <property type="protein sequence ID" value="MBS4104442.1"/>
    <property type="molecule type" value="Genomic_DNA"/>
</dbReference>
<reference evidence="1 2" key="1">
    <citation type="submission" date="2021-04" db="EMBL/GenBank/DDBJ databases">
        <title>Whole genome sequence analysis of a thiophenic sulfur metabolizing bacteria.</title>
        <authorList>
            <person name="Akhtar N."/>
            <person name="Akram J."/>
            <person name="Aslam A."/>
        </authorList>
    </citation>
    <scope>NUCLEOTIDE SEQUENCE [LARGE SCALE GENOMIC DNA]</scope>
    <source>
        <strain evidence="1 2">3OW</strain>
    </source>
</reference>
<dbReference type="Pfam" id="PF03737">
    <property type="entry name" value="RraA-like"/>
    <property type="match status" value="1"/>
</dbReference>
<name>A0ABS5NKT0_TSUPA</name>
<comment type="caution">
    <text evidence="1">The sequence shown here is derived from an EMBL/GenBank/DDBJ whole genome shotgun (WGS) entry which is preliminary data.</text>
</comment>
<dbReference type="SUPFAM" id="SSF89562">
    <property type="entry name" value="RraA-like"/>
    <property type="match status" value="1"/>
</dbReference>
<feature type="non-terminal residue" evidence="1">
    <location>
        <position position="1"/>
    </location>
</feature>
<keyword evidence="2" id="KW-1185">Reference proteome</keyword>
<protein>
    <submittedName>
        <fullName evidence="1">Regulator of ribonuclease activity</fullName>
    </submittedName>
</protein>
<evidence type="ECO:0000313" key="2">
    <source>
        <dbReference type="Proteomes" id="UP000676853"/>
    </source>
</evidence>
<dbReference type="Proteomes" id="UP000676853">
    <property type="component" value="Unassembled WGS sequence"/>
</dbReference>
<gene>
    <name evidence="1" type="ORF">KFZ73_24835</name>
</gene>
<evidence type="ECO:0000313" key="1">
    <source>
        <dbReference type="EMBL" id="MBS4104442.1"/>
    </source>
</evidence>
<dbReference type="InterPro" id="IPR005493">
    <property type="entry name" value="RraA/RraA-like"/>
</dbReference>
<proteinExistence type="predicted"/>
<dbReference type="Gene3D" id="3.50.30.40">
    <property type="entry name" value="Ribonuclease E inhibitor RraA/RraA-like"/>
    <property type="match status" value="1"/>
</dbReference>
<dbReference type="InterPro" id="IPR036704">
    <property type="entry name" value="RraA/RraA-like_sf"/>
</dbReference>
<organism evidence="1 2">
    <name type="scientific">Tsukamurella paurometabola</name>
    <name type="common">Corynebacterium paurometabolum</name>
    <dbReference type="NCBI Taxonomy" id="2061"/>
    <lineage>
        <taxon>Bacteria</taxon>
        <taxon>Bacillati</taxon>
        <taxon>Actinomycetota</taxon>
        <taxon>Actinomycetes</taxon>
        <taxon>Mycobacteriales</taxon>
        <taxon>Tsukamurellaceae</taxon>
        <taxon>Tsukamurella</taxon>
    </lineage>
</organism>